<comment type="similarity">
    <text evidence="1">Belongs to the mTERF family.</text>
</comment>
<dbReference type="GO" id="GO:0006353">
    <property type="term" value="P:DNA-templated transcription termination"/>
    <property type="evidence" value="ECO:0007669"/>
    <property type="project" value="UniProtKB-KW"/>
</dbReference>
<reference evidence="4" key="2">
    <citation type="submission" date="2023-06" db="EMBL/GenBank/DDBJ databases">
        <authorList>
            <person name="Ma L."/>
            <person name="Liu K.-W."/>
            <person name="Li Z."/>
            <person name="Hsiao Y.-Y."/>
            <person name="Qi Y."/>
            <person name="Fu T."/>
            <person name="Tang G."/>
            <person name="Zhang D."/>
            <person name="Sun W.-H."/>
            <person name="Liu D.-K."/>
            <person name="Li Y."/>
            <person name="Chen G.-Z."/>
            <person name="Liu X.-D."/>
            <person name="Liao X.-Y."/>
            <person name="Jiang Y.-T."/>
            <person name="Yu X."/>
            <person name="Hao Y."/>
            <person name="Huang J."/>
            <person name="Zhao X.-W."/>
            <person name="Ke S."/>
            <person name="Chen Y.-Y."/>
            <person name="Wu W.-L."/>
            <person name="Hsu J.-L."/>
            <person name="Lin Y.-F."/>
            <person name="Huang M.-D."/>
            <person name="Li C.-Y."/>
            <person name="Huang L."/>
            <person name="Wang Z.-W."/>
            <person name="Zhao X."/>
            <person name="Zhong W.-Y."/>
            <person name="Peng D.-H."/>
            <person name="Ahmad S."/>
            <person name="Lan S."/>
            <person name="Zhang J.-S."/>
            <person name="Tsai W.-C."/>
            <person name="Van De Peer Y."/>
            <person name="Liu Z.-J."/>
        </authorList>
    </citation>
    <scope>NUCLEOTIDE SEQUENCE</scope>
    <source>
        <strain evidence="4">SCP</strain>
        <tissue evidence="4">Leaves</tissue>
    </source>
</reference>
<dbReference type="PANTHER" id="PTHR13068">
    <property type="entry name" value="CGI-12 PROTEIN-RELATED"/>
    <property type="match status" value="1"/>
</dbReference>
<dbReference type="InterPro" id="IPR003690">
    <property type="entry name" value="MTERF"/>
</dbReference>
<gene>
    <name evidence="4" type="ORF">QJS04_geneDACA000089</name>
</gene>
<dbReference type="Gene3D" id="1.25.70.10">
    <property type="entry name" value="Transcription termination factor 3, mitochondrial"/>
    <property type="match status" value="1"/>
</dbReference>
<dbReference type="GO" id="GO:0003676">
    <property type="term" value="F:nucleic acid binding"/>
    <property type="evidence" value="ECO:0007669"/>
    <property type="project" value="InterPro"/>
</dbReference>
<comment type="caution">
    <text evidence="4">The sequence shown here is derived from an EMBL/GenBank/DDBJ whole genome shotgun (WGS) entry which is preliminary data.</text>
</comment>
<evidence type="ECO:0000313" key="4">
    <source>
        <dbReference type="EMBL" id="KAK1266441.1"/>
    </source>
</evidence>
<keyword evidence="2" id="KW-0806">Transcription termination</keyword>
<dbReference type="Pfam" id="PF02536">
    <property type="entry name" value="mTERF"/>
    <property type="match status" value="2"/>
</dbReference>
<name>A0AAV9AQH9_ACOGR</name>
<evidence type="ECO:0000256" key="2">
    <source>
        <dbReference type="ARBA" id="ARBA00022472"/>
    </source>
</evidence>
<reference evidence="4" key="1">
    <citation type="journal article" date="2023" name="Nat. Commun.">
        <title>Diploid and tetraploid genomes of Acorus and the evolution of monocots.</title>
        <authorList>
            <person name="Ma L."/>
            <person name="Liu K.W."/>
            <person name="Li Z."/>
            <person name="Hsiao Y.Y."/>
            <person name="Qi Y."/>
            <person name="Fu T."/>
            <person name="Tang G.D."/>
            <person name="Zhang D."/>
            <person name="Sun W.H."/>
            <person name="Liu D.K."/>
            <person name="Li Y."/>
            <person name="Chen G.Z."/>
            <person name="Liu X.D."/>
            <person name="Liao X.Y."/>
            <person name="Jiang Y.T."/>
            <person name="Yu X."/>
            <person name="Hao Y."/>
            <person name="Huang J."/>
            <person name="Zhao X.W."/>
            <person name="Ke S."/>
            <person name="Chen Y.Y."/>
            <person name="Wu W.L."/>
            <person name="Hsu J.L."/>
            <person name="Lin Y.F."/>
            <person name="Huang M.D."/>
            <person name="Li C.Y."/>
            <person name="Huang L."/>
            <person name="Wang Z.W."/>
            <person name="Zhao X."/>
            <person name="Zhong W.Y."/>
            <person name="Peng D.H."/>
            <person name="Ahmad S."/>
            <person name="Lan S."/>
            <person name="Zhang J.S."/>
            <person name="Tsai W.C."/>
            <person name="Van de Peer Y."/>
            <person name="Liu Z.J."/>
        </authorList>
    </citation>
    <scope>NUCLEOTIDE SEQUENCE</scope>
    <source>
        <strain evidence="4">SCP</strain>
    </source>
</reference>
<evidence type="ECO:0000256" key="1">
    <source>
        <dbReference type="ARBA" id="ARBA00007692"/>
    </source>
</evidence>
<sequence length="385" mass="43681">MSLFLRNLRTLIRIRTIFSSKTHQSFLQNPLSIPRPISTTSSDTTIEHPKSLILSYLTNTLGFSSDAALKASKRLNFKTTDKADSVLACFRNHGFTDAHIARIINSCPPLIACNHAKVIDPKMDLLRRLGFSDSDLVKLICGNPVILTGSLNNSFAPCIDSLKTIFGSDDNVVTAIKRTPWIMNTDPERKLRPNVQTLQALGVPVSRIAKSMRRALCYVSPDRFKEVTETVKGMGIDPMRPLYLLAVLVMSGMDEHAWERKLRVYRNFGFSEDEVLSMFKRQSRCMAHSAEKIERMLGFFVNELGWKPSVVSKCPNVLNFCVEERIVPRCSVLKLLELKGLLDKDLNWVSVLGVKEKDFLERFINKYLDEVPELMQMYRGKMSSN</sequence>
<organism evidence="4 5">
    <name type="scientific">Acorus gramineus</name>
    <name type="common">Dwarf sweet flag</name>
    <dbReference type="NCBI Taxonomy" id="55184"/>
    <lineage>
        <taxon>Eukaryota</taxon>
        <taxon>Viridiplantae</taxon>
        <taxon>Streptophyta</taxon>
        <taxon>Embryophyta</taxon>
        <taxon>Tracheophyta</taxon>
        <taxon>Spermatophyta</taxon>
        <taxon>Magnoliopsida</taxon>
        <taxon>Liliopsida</taxon>
        <taxon>Acoraceae</taxon>
        <taxon>Acorus</taxon>
    </lineage>
</organism>
<keyword evidence="3" id="KW-0809">Transit peptide</keyword>
<accession>A0AAV9AQH9</accession>
<evidence type="ECO:0000313" key="5">
    <source>
        <dbReference type="Proteomes" id="UP001179952"/>
    </source>
</evidence>
<proteinExistence type="inferred from homology"/>
<keyword evidence="2" id="KW-0805">Transcription regulation</keyword>
<dbReference type="InterPro" id="IPR038538">
    <property type="entry name" value="MTERF_sf"/>
</dbReference>
<dbReference type="EMBL" id="JAUJYN010000007">
    <property type="protein sequence ID" value="KAK1266441.1"/>
    <property type="molecule type" value="Genomic_DNA"/>
</dbReference>
<dbReference type="FunFam" id="1.25.70.10:FF:000001">
    <property type="entry name" value="Mitochondrial transcription termination factor-like"/>
    <property type="match status" value="1"/>
</dbReference>
<protein>
    <submittedName>
        <fullName evidence="4">Uncharacterized protein</fullName>
    </submittedName>
</protein>
<dbReference type="AlphaFoldDB" id="A0AAV9AQH9"/>
<keyword evidence="2" id="KW-0804">Transcription</keyword>
<dbReference type="Proteomes" id="UP001179952">
    <property type="component" value="Unassembled WGS sequence"/>
</dbReference>
<dbReference type="SMART" id="SM00733">
    <property type="entry name" value="Mterf"/>
    <property type="match status" value="6"/>
</dbReference>
<evidence type="ECO:0000256" key="3">
    <source>
        <dbReference type="ARBA" id="ARBA00022946"/>
    </source>
</evidence>
<keyword evidence="5" id="KW-1185">Reference proteome</keyword>
<dbReference type="PANTHER" id="PTHR13068:SF236">
    <property type="entry name" value="OS02G0749800 PROTEIN"/>
    <property type="match status" value="1"/>
</dbReference>